<dbReference type="Proteomes" id="UP000515129">
    <property type="component" value="Chromosome 37"/>
</dbReference>
<dbReference type="AlphaFoldDB" id="A0A6P6L1S8"/>
<evidence type="ECO:0000313" key="1">
    <source>
        <dbReference type="Proteomes" id="UP000515129"/>
    </source>
</evidence>
<dbReference type="RefSeq" id="XP_026078505.1">
    <property type="nucleotide sequence ID" value="XM_026222720.1"/>
</dbReference>
<evidence type="ECO:0000313" key="2">
    <source>
        <dbReference type="RefSeq" id="XP_026078505.1"/>
    </source>
</evidence>
<dbReference type="GeneID" id="113056166"/>
<protein>
    <submittedName>
        <fullName evidence="2">Hexosaminidase D-like</fullName>
    </submittedName>
</protein>
<gene>
    <name evidence="2" type="primary">LOC113056166</name>
</gene>
<proteinExistence type="predicted"/>
<organism evidence="1 2">
    <name type="scientific">Carassius auratus</name>
    <name type="common">Goldfish</name>
    <dbReference type="NCBI Taxonomy" id="7957"/>
    <lineage>
        <taxon>Eukaryota</taxon>
        <taxon>Metazoa</taxon>
        <taxon>Chordata</taxon>
        <taxon>Craniata</taxon>
        <taxon>Vertebrata</taxon>
        <taxon>Euteleostomi</taxon>
        <taxon>Actinopterygii</taxon>
        <taxon>Neopterygii</taxon>
        <taxon>Teleostei</taxon>
        <taxon>Ostariophysi</taxon>
        <taxon>Cypriniformes</taxon>
        <taxon>Cyprinidae</taxon>
        <taxon>Cyprininae</taxon>
        <taxon>Carassius</taxon>
    </lineage>
</organism>
<dbReference type="KEGG" id="caua:113056166"/>
<name>A0A6P6L1S8_CARAU</name>
<keyword evidence="1" id="KW-1185">Reference proteome</keyword>
<reference evidence="2" key="1">
    <citation type="submission" date="2025-08" db="UniProtKB">
        <authorList>
            <consortium name="RefSeq"/>
        </authorList>
    </citation>
    <scope>IDENTIFICATION</scope>
    <source>
        <strain evidence="2">Wakin</strain>
        <tissue evidence="2">Muscle</tissue>
    </source>
</reference>
<accession>A0A6P6L1S8</accession>
<sequence>MLLHMLFADLGANGLLIEYEDMFSNEGELKVLQSTAQPPYRLSSRTSCSFAGAKLAELIVKLTSLLESTELIHFQNNMIRDAVESQVREVRGEMCLLYSDSTAQECTVKNFCKFTAY</sequence>